<gene>
    <name evidence="4" type="ORF">Lade_0602</name>
    <name evidence="5" type="ORF">NCTC12735_01198</name>
</gene>
<evidence type="ECO:0000256" key="2">
    <source>
        <dbReference type="PIRSR" id="PIRSR640198-2"/>
    </source>
</evidence>
<dbReference type="InterPro" id="IPR036388">
    <property type="entry name" value="WH-like_DNA-bd_sf"/>
</dbReference>
<feature type="domain" description="Fido" evidence="3">
    <location>
        <begin position="113"/>
        <end position="265"/>
    </location>
</feature>
<dbReference type="PANTHER" id="PTHR13504">
    <property type="entry name" value="FIDO DOMAIN-CONTAINING PROTEIN DDB_G0283145"/>
    <property type="match status" value="1"/>
</dbReference>
<dbReference type="AlphaFoldDB" id="A0A0W0R4F3"/>
<feature type="binding site" evidence="2">
    <location>
        <position position="251"/>
    </location>
    <ligand>
        <name>ATP</name>
        <dbReference type="ChEBI" id="CHEBI:30616"/>
    </ligand>
</feature>
<dbReference type="EMBL" id="LR134427">
    <property type="protein sequence ID" value="VEH85564.1"/>
    <property type="molecule type" value="Genomic_DNA"/>
</dbReference>
<accession>A0A0W0R4F3</accession>
<dbReference type="SUPFAM" id="SSF140931">
    <property type="entry name" value="Fic-like"/>
    <property type="match status" value="1"/>
</dbReference>
<keyword evidence="5" id="KW-0614">Plasmid</keyword>
<dbReference type="EMBL" id="LNKA01000001">
    <property type="protein sequence ID" value="KTC65944.1"/>
    <property type="molecule type" value="Genomic_DNA"/>
</dbReference>
<dbReference type="PATRIC" id="fig|45056.6.peg.624"/>
<evidence type="ECO:0000313" key="7">
    <source>
        <dbReference type="Proteomes" id="UP000281170"/>
    </source>
</evidence>
<protein>
    <submittedName>
        <fullName evidence="4">Filamentation induced by cAMP protein Fic</fullName>
    </submittedName>
</protein>
<dbReference type="InterPro" id="IPR025230">
    <property type="entry name" value="DUF4172"/>
</dbReference>
<evidence type="ECO:0000256" key="1">
    <source>
        <dbReference type="PIRSR" id="PIRSR640198-1"/>
    </source>
</evidence>
<dbReference type="InterPro" id="IPR040198">
    <property type="entry name" value="Fido_containing"/>
</dbReference>
<keyword evidence="6" id="KW-1185">Reference proteome</keyword>
<dbReference type="InterPro" id="IPR036597">
    <property type="entry name" value="Fido-like_dom_sf"/>
</dbReference>
<proteinExistence type="predicted"/>
<dbReference type="KEGG" id="ladl:NCTC12735_01198"/>
<dbReference type="Pfam" id="PF02661">
    <property type="entry name" value="Fic"/>
    <property type="match status" value="1"/>
</dbReference>
<reference evidence="4 6" key="1">
    <citation type="submission" date="2015-11" db="EMBL/GenBank/DDBJ databases">
        <title>Identification of large and diverse effector repertoires of 38 Legionella species.</title>
        <authorList>
            <person name="Burstein D."/>
            <person name="Amaro F."/>
            <person name="Zusman T."/>
            <person name="Lifshitz Z."/>
            <person name="Cohen O."/>
            <person name="Gilbert J.A."/>
            <person name="Pupko T."/>
            <person name="Shuman H.A."/>
            <person name="Segal G."/>
        </authorList>
    </citation>
    <scope>NUCLEOTIDE SEQUENCE [LARGE SCALE GENOMIC DNA]</scope>
    <source>
        <strain evidence="4 6">1762-AUS-E</strain>
    </source>
</reference>
<geneLocation type="plasmid" evidence="5 7">
    <name>18</name>
</geneLocation>
<evidence type="ECO:0000259" key="3">
    <source>
        <dbReference type="PROSITE" id="PS51459"/>
    </source>
</evidence>
<evidence type="ECO:0000313" key="4">
    <source>
        <dbReference type="EMBL" id="KTC65944.1"/>
    </source>
</evidence>
<dbReference type="OrthoDB" id="9807853at2"/>
<dbReference type="Proteomes" id="UP000281170">
    <property type="component" value="Plasmid 18"/>
</dbReference>
<keyword evidence="2" id="KW-0067">ATP-binding</keyword>
<evidence type="ECO:0000313" key="5">
    <source>
        <dbReference type="EMBL" id="VEH85564.1"/>
    </source>
</evidence>
<sequence>MKKWVWQVTEWPYFYYDSSKIISHERKFIQQIGKFAAVLSYIHSEDKEKFIIEALSEEGLKSSEIEGEILERESLQSSIKKHLGLKKDIGESPKEKGMAALLCDVYQSYQNPLTADMLFNWHQQLMEFKSTKITVGKYRDHSEPMQVVSSRYDKREVFYEAPPSKRVPVEMAVFIDWFNKIDSSESILGKAALIHVYFECIHPFEHGNGRIGRALVEKYLSMTFETPLLLPLSQIIYKNQKAYYAALGSCNQSLDANTWVQFFVRVIEEAQESAIEIVNFLLFKTKLFDRFKGKINQRQEKALLRIFKEGPEGFKGGLSAEKYIAITKTSRATATRDLHELVSMQVLEKTGKLKHTRYWLIKTKL</sequence>
<dbReference type="Pfam" id="PF13776">
    <property type="entry name" value="DUF4172"/>
    <property type="match status" value="1"/>
</dbReference>
<evidence type="ECO:0000313" key="6">
    <source>
        <dbReference type="Proteomes" id="UP000054859"/>
    </source>
</evidence>
<organism evidence="4 6">
    <name type="scientific">Legionella adelaidensis</name>
    <dbReference type="NCBI Taxonomy" id="45056"/>
    <lineage>
        <taxon>Bacteria</taxon>
        <taxon>Pseudomonadati</taxon>
        <taxon>Pseudomonadota</taxon>
        <taxon>Gammaproteobacteria</taxon>
        <taxon>Legionellales</taxon>
        <taxon>Legionellaceae</taxon>
        <taxon>Legionella</taxon>
    </lineage>
</organism>
<dbReference type="PROSITE" id="PS51459">
    <property type="entry name" value="FIDO"/>
    <property type="match status" value="1"/>
</dbReference>
<dbReference type="Proteomes" id="UP000054859">
    <property type="component" value="Unassembled WGS sequence"/>
</dbReference>
<dbReference type="PANTHER" id="PTHR13504:SF33">
    <property type="entry name" value="FIC FAMILY PROTEIN"/>
    <property type="match status" value="1"/>
</dbReference>
<reference evidence="5 7" key="2">
    <citation type="submission" date="2018-12" db="EMBL/GenBank/DDBJ databases">
        <authorList>
            <consortium name="Pathogen Informatics"/>
        </authorList>
    </citation>
    <scope>NUCLEOTIDE SEQUENCE [LARGE SCALE GENOMIC DNA]</scope>
    <source>
        <strain evidence="5 7">NCTC12735</strain>
        <plasmid evidence="7">18</plasmid>
    </source>
</reference>
<feature type="active site" evidence="1">
    <location>
        <position position="202"/>
    </location>
</feature>
<dbReference type="RefSeq" id="WP_058461665.1">
    <property type="nucleotide sequence ID" value="NZ_CAAAHS010000004.1"/>
</dbReference>
<dbReference type="STRING" id="45056.Lade_0602"/>
<dbReference type="Gene3D" id="1.10.10.10">
    <property type="entry name" value="Winged helix-like DNA-binding domain superfamily/Winged helix DNA-binding domain"/>
    <property type="match status" value="1"/>
</dbReference>
<feature type="binding site" evidence="2">
    <location>
        <begin position="243"/>
        <end position="244"/>
    </location>
    <ligand>
        <name>ATP</name>
        <dbReference type="ChEBI" id="CHEBI:30616"/>
    </ligand>
</feature>
<dbReference type="Gene3D" id="1.10.3290.10">
    <property type="entry name" value="Fido-like domain"/>
    <property type="match status" value="1"/>
</dbReference>
<dbReference type="InterPro" id="IPR003812">
    <property type="entry name" value="Fido"/>
</dbReference>
<dbReference type="GO" id="GO:0005524">
    <property type="term" value="F:ATP binding"/>
    <property type="evidence" value="ECO:0007669"/>
    <property type="project" value="UniProtKB-KW"/>
</dbReference>
<keyword evidence="2" id="KW-0547">Nucleotide-binding</keyword>
<name>A0A0W0R4F3_9GAMM</name>